<feature type="transmembrane region" description="Helical" evidence="1">
    <location>
        <begin position="12"/>
        <end position="30"/>
    </location>
</feature>
<keyword evidence="1" id="KW-1133">Transmembrane helix</keyword>
<evidence type="ECO:0000313" key="3">
    <source>
        <dbReference type="Proteomes" id="UP000494165"/>
    </source>
</evidence>
<dbReference type="InterPro" id="IPR053202">
    <property type="entry name" value="EGF_Rcpt_Signaling_Reg"/>
</dbReference>
<evidence type="ECO:0000313" key="2">
    <source>
        <dbReference type="EMBL" id="CAB3359502.1"/>
    </source>
</evidence>
<gene>
    <name evidence="2" type="ORF">CLODIP_2_CD05342</name>
</gene>
<keyword evidence="3" id="KW-1185">Reference proteome</keyword>
<dbReference type="InterPro" id="IPR029063">
    <property type="entry name" value="SAM-dependent_MTases_sf"/>
</dbReference>
<reference evidence="2 3" key="1">
    <citation type="submission" date="2020-04" db="EMBL/GenBank/DDBJ databases">
        <authorList>
            <person name="Alioto T."/>
            <person name="Alioto T."/>
            <person name="Gomez Garrido J."/>
        </authorList>
    </citation>
    <scope>NUCLEOTIDE SEQUENCE [LARGE SCALE GENOMIC DNA]</scope>
</reference>
<dbReference type="Gene3D" id="3.40.50.150">
    <property type="entry name" value="Vaccinia Virus protein VP39"/>
    <property type="match status" value="1"/>
</dbReference>
<dbReference type="GO" id="GO:0031902">
    <property type="term" value="C:late endosome membrane"/>
    <property type="evidence" value="ECO:0007669"/>
    <property type="project" value="TreeGrafter"/>
</dbReference>
<accession>A0A8S1BXB7</accession>
<protein>
    <recommendedName>
        <fullName evidence="4">Methyltransferase FkbM domain-containing protein</fullName>
    </recommendedName>
</protein>
<organism evidence="2 3">
    <name type="scientific">Cloeon dipterum</name>
    <dbReference type="NCBI Taxonomy" id="197152"/>
    <lineage>
        <taxon>Eukaryota</taxon>
        <taxon>Metazoa</taxon>
        <taxon>Ecdysozoa</taxon>
        <taxon>Arthropoda</taxon>
        <taxon>Hexapoda</taxon>
        <taxon>Insecta</taxon>
        <taxon>Pterygota</taxon>
        <taxon>Palaeoptera</taxon>
        <taxon>Ephemeroptera</taxon>
        <taxon>Pisciforma</taxon>
        <taxon>Baetidae</taxon>
        <taxon>Cloeon</taxon>
    </lineage>
</organism>
<evidence type="ECO:0008006" key="4">
    <source>
        <dbReference type="Google" id="ProtNLM"/>
    </source>
</evidence>
<dbReference type="SUPFAM" id="SSF53335">
    <property type="entry name" value="S-adenosyl-L-methionine-dependent methyltransferases"/>
    <property type="match status" value="1"/>
</dbReference>
<dbReference type="GO" id="GO:0006888">
    <property type="term" value="P:endoplasmic reticulum to Golgi vesicle-mediated transport"/>
    <property type="evidence" value="ECO:0007669"/>
    <property type="project" value="TreeGrafter"/>
</dbReference>
<dbReference type="PANTHER" id="PTHR34009:SF2">
    <property type="entry name" value="PROTEIN STAR"/>
    <property type="match status" value="1"/>
</dbReference>
<sequence length="408" mass="46538">MKAKFTAMNSYQLQAMTCVFFVIAITWHIFQSNKELTQLRKVVFEQEKELVKLRESHDSMKWSMDSLWVDVNREAANLVQTEDDVYLQNLVNQAKSMVDFTMINETAMMDRAMKELKQYAQSELTEKTGGGFENQSFQSLANDIRKFATDFIESKFPPSVKKWFVYYPAEVARISKFGRDESELINYLLREYFVRTSSPKDPYVLNHPHKEDHSGGIVLKYTNIFNNKKSGSFIECGAGDGENTSSTLYLERRLQWSGILVEADPDNFASLIKKQRKSNLVPACITAKDKPEFGKFTASPKGYLRVSDSTHLDNKTGIYVLCFPLKTIYLALGKKEVDLLVLNIGSGVEEEIIKTQPWKDINISVISIVYPSGMNVTELKKHMSQFNYNATGDETGGPLIFVKNDFNV</sequence>
<dbReference type="GO" id="GO:0005794">
    <property type="term" value="C:Golgi apparatus"/>
    <property type="evidence" value="ECO:0007669"/>
    <property type="project" value="TreeGrafter"/>
</dbReference>
<comment type="caution">
    <text evidence="2">The sequence shown here is derived from an EMBL/GenBank/DDBJ whole genome shotgun (WGS) entry which is preliminary data.</text>
</comment>
<dbReference type="GO" id="GO:0005789">
    <property type="term" value="C:endoplasmic reticulum membrane"/>
    <property type="evidence" value="ECO:0007669"/>
    <property type="project" value="TreeGrafter"/>
</dbReference>
<dbReference type="GO" id="GO:0016197">
    <property type="term" value="P:endosomal transport"/>
    <property type="evidence" value="ECO:0007669"/>
    <property type="project" value="TreeGrafter"/>
</dbReference>
<proteinExistence type="predicted"/>
<dbReference type="AlphaFoldDB" id="A0A8S1BXB7"/>
<keyword evidence="1" id="KW-0472">Membrane</keyword>
<dbReference type="EMBL" id="CADEPI010000001">
    <property type="protein sequence ID" value="CAB3359502.1"/>
    <property type="molecule type" value="Genomic_DNA"/>
</dbReference>
<keyword evidence="1" id="KW-0812">Transmembrane</keyword>
<evidence type="ECO:0000256" key="1">
    <source>
        <dbReference type="SAM" id="Phobius"/>
    </source>
</evidence>
<dbReference type="PANTHER" id="PTHR34009">
    <property type="entry name" value="PROTEIN STAR"/>
    <property type="match status" value="1"/>
</dbReference>
<dbReference type="Proteomes" id="UP000494165">
    <property type="component" value="Unassembled WGS sequence"/>
</dbReference>
<dbReference type="OrthoDB" id="6357215at2759"/>
<dbReference type="GO" id="GO:0005886">
    <property type="term" value="C:plasma membrane"/>
    <property type="evidence" value="ECO:0007669"/>
    <property type="project" value="TreeGrafter"/>
</dbReference>
<name>A0A8S1BXB7_9INSE</name>